<dbReference type="KEGG" id="pchm:VFPPC_14847"/>
<evidence type="ECO:0000256" key="1">
    <source>
        <dbReference type="SAM" id="MobiDB-lite"/>
    </source>
</evidence>
<evidence type="ECO:0000256" key="2">
    <source>
        <dbReference type="SAM" id="Phobius"/>
    </source>
</evidence>
<evidence type="ECO:0000313" key="3">
    <source>
        <dbReference type="EMBL" id="OAQ58673.2"/>
    </source>
</evidence>
<keyword evidence="2" id="KW-0472">Membrane</keyword>
<gene>
    <name evidence="3" type="ORF">VFPPC_14847</name>
</gene>
<feature type="compositionally biased region" description="Polar residues" evidence="1">
    <location>
        <begin position="306"/>
        <end position="319"/>
    </location>
</feature>
<dbReference type="AlphaFoldDB" id="A0A179F0Q9"/>
<feature type="region of interest" description="Disordered" evidence="1">
    <location>
        <begin position="270"/>
        <end position="319"/>
    </location>
</feature>
<evidence type="ECO:0000313" key="4">
    <source>
        <dbReference type="Proteomes" id="UP000078397"/>
    </source>
</evidence>
<feature type="transmembrane region" description="Helical" evidence="2">
    <location>
        <begin position="70"/>
        <end position="93"/>
    </location>
</feature>
<dbReference type="PANTHER" id="PTHR37451:SF4">
    <property type="entry name" value="MARVEL DOMAIN-CONTAINING PROTEIN"/>
    <property type="match status" value="1"/>
</dbReference>
<dbReference type="GeneID" id="28856609"/>
<dbReference type="STRING" id="1380566.A0A179F0Q9"/>
<comment type="caution">
    <text evidence="3">The sequence shown here is derived from an EMBL/GenBank/DDBJ whole genome shotgun (WGS) entry which is preliminary data.</text>
</comment>
<sequence length="319" mass="34811">MASPYAEQEPPTWGPPGRQVAAMAVPMNYGMMKSPAEQLYPPGWITVPILQLIFALISAGAPAYFLATGIAVRVVLITCASVFSIGISIWLICAHSCAPQSLKPMVALPLDFLVLVLWIATVGWMAASAVNLPIHGLFGSIYEASAGIAGIDLILFAVGIIGDSIAIHRLRRLDQGVQFQQYPTQQPNMQPYMQTQARHPGFSYYQDGTQTTTRKPEFEVRSPANPQSMQSPTENAEREFGHELEPQVIQAREMDGKATLGLSEWISKPELNPHSVQTRELAEQDRTAELSETISPASPFSYHGGVSQSPVELPTRPQS</sequence>
<feature type="transmembrane region" description="Helical" evidence="2">
    <location>
        <begin position="39"/>
        <end position="64"/>
    </location>
</feature>
<dbReference type="PANTHER" id="PTHR37451">
    <property type="entry name" value="MARVEL DOMAIN"/>
    <property type="match status" value="1"/>
</dbReference>
<dbReference type="Proteomes" id="UP000078397">
    <property type="component" value="Unassembled WGS sequence"/>
</dbReference>
<keyword evidence="4" id="KW-1185">Reference proteome</keyword>
<name>A0A179F0Q9_METCM</name>
<keyword evidence="2" id="KW-1133">Transmembrane helix</keyword>
<reference evidence="3 4" key="1">
    <citation type="journal article" date="2016" name="PLoS Pathog.">
        <title>Biosynthesis of antibiotic leucinostatins in bio-control fungus Purpureocillium lilacinum and their inhibition on phytophthora revealed by genome mining.</title>
        <authorList>
            <person name="Wang G."/>
            <person name="Liu Z."/>
            <person name="Lin R."/>
            <person name="Li E."/>
            <person name="Mao Z."/>
            <person name="Ling J."/>
            <person name="Yang Y."/>
            <person name="Yin W.B."/>
            <person name="Xie B."/>
        </authorList>
    </citation>
    <scope>NUCLEOTIDE SEQUENCE [LARGE SCALE GENOMIC DNA]</scope>
    <source>
        <strain evidence="3">170</strain>
    </source>
</reference>
<feature type="transmembrane region" description="Helical" evidence="2">
    <location>
        <begin position="105"/>
        <end position="126"/>
    </location>
</feature>
<protein>
    <recommendedName>
        <fullName evidence="5">MARVEL domain-containing protein</fullName>
    </recommendedName>
</protein>
<feature type="region of interest" description="Disordered" evidence="1">
    <location>
        <begin position="207"/>
        <end position="240"/>
    </location>
</feature>
<feature type="transmembrane region" description="Helical" evidence="2">
    <location>
        <begin position="146"/>
        <end position="166"/>
    </location>
</feature>
<keyword evidence="2" id="KW-0812">Transmembrane</keyword>
<accession>A0A179F0Q9</accession>
<dbReference type="RefSeq" id="XP_018136792.2">
    <property type="nucleotide sequence ID" value="XM_018292615.2"/>
</dbReference>
<feature type="compositionally biased region" description="Polar residues" evidence="1">
    <location>
        <begin position="224"/>
        <end position="234"/>
    </location>
</feature>
<evidence type="ECO:0008006" key="5">
    <source>
        <dbReference type="Google" id="ProtNLM"/>
    </source>
</evidence>
<dbReference type="EMBL" id="LSBJ02000014">
    <property type="protein sequence ID" value="OAQ58673.2"/>
    <property type="molecule type" value="Genomic_DNA"/>
</dbReference>
<feature type="compositionally biased region" description="Basic and acidic residues" evidence="1">
    <location>
        <begin position="280"/>
        <end position="289"/>
    </location>
</feature>
<proteinExistence type="predicted"/>
<organism evidence="3 4">
    <name type="scientific">Pochonia chlamydosporia 170</name>
    <dbReference type="NCBI Taxonomy" id="1380566"/>
    <lineage>
        <taxon>Eukaryota</taxon>
        <taxon>Fungi</taxon>
        <taxon>Dikarya</taxon>
        <taxon>Ascomycota</taxon>
        <taxon>Pezizomycotina</taxon>
        <taxon>Sordariomycetes</taxon>
        <taxon>Hypocreomycetidae</taxon>
        <taxon>Hypocreales</taxon>
        <taxon>Clavicipitaceae</taxon>
        <taxon>Pochonia</taxon>
    </lineage>
</organism>